<reference evidence="2" key="1">
    <citation type="submission" date="2020-12" db="EMBL/GenBank/DDBJ databases">
        <title>Hymenobacter sp.</title>
        <authorList>
            <person name="Kim M.K."/>
        </authorList>
    </citation>
    <scope>NUCLEOTIDE SEQUENCE [LARGE SCALE GENOMIC DNA]</scope>
    <source>
        <strain evidence="2">BT325</strain>
    </source>
</reference>
<keyword evidence="2" id="KW-1185">Reference proteome</keyword>
<evidence type="ECO:0000313" key="1">
    <source>
        <dbReference type="EMBL" id="MBJ6127264.1"/>
    </source>
</evidence>
<name>A0ABS0Y4Q6_9HYPH</name>
<organism evidence="1 2">
    <name type="scientific">Microvirga splendida</name>
    <dbReference type="NCBI Taxonomy" id="2795727"/>
    <lineage>
        <taxon>Bacteria</taxon>
        <taxon>Pseudomonadati</taxon>
        <taxon>Pseudomonadota</taxon>
        <taxon>Alphaproteobacteria</taxon>
        <taxon>Hyphomicrobiales</taxon>
        <taxon>Methylobacteriaceae</taxon>
        <taxon>Microvirga</taxon>
    </lineage>
</organism>
<sequence>MPNGKPGDHPINDIVQHRFHLYGGGVDEEIFRIATEFGEDGLRRLEAFSTTASFIEPARVIQEKQRLLLNSLTDVWNELIIERRRKAANHT</sequence>
<dbReference type="RefSeq" id="WP_199050488.1">
    <property type="nucleotide sequence ID" value="NZ_JAELXT010000022.1"/>
</dbReference>
<gene>
    <name evidence="1" type="ORF">JAO75_17820</name>
</gene>
<accession>A0ABS0Y4Q6</accession>
<dbReference type="EMBL" id="JAELXT010000022">
    <property type="protein sequence ID" value="MBJ6127264.1"/>
    <property type="molecule type" value="Genomic_DNA"/>
</dbReference>
<dbReference type="Proteomes" id="UP000620670">
    <property type="component" value="Unassembled WGS sequence"/>
</dbReference>
<evidence type="ECO:0000313" key="2">
    <source>
        <dbReference type="Proteomes" id="UP000620670"/>
    </source>
</evidence>
<proteinExistence type="predicted"/>
<comment type="caution">
    <text evidence="1">The sequence shown here is derived from an EMBL/GenBank/DDBJ whole genome shotgun (WGS) entry which is preliminary data.</text>
</comment>
<protein>
    <submittedName>
        <fullName evidence="1">Uncharacterized protein</fullName>
    </submittedName>
</protein>